<reference evidence="2" key="1">
    <citation type="journal article" date="2022" name="bioRxiv">
        <title>Sequencing and chromosome-scale assembly of the giantPleurodeles waltlgenome.</title>
        <authorList>
            <person name="Brown T."/>
            <person name="Elewa A."/>
            <person name="Iarovenko S."/>
            <person name="Subramanian E."/>
            <person name="Araus A.J."/>
            <person name="Petzold A."/>
            <person name="Susuki M."/>
            <person name="Suzuki K.-i.T."/>
            <person name="Hayashi T."/>
            <person name="Toyoda A."/>
            <person name="Oliveira C."/>
            <person name="Osipova E."/>
            <person name="Leigh N.D."/>
            <person name="Simon A."/>
            <person name="Yun M.H."/>
        </authorList>
    </citation>
    <scope>NUCLEOTIDE SEQUENCE</scope>
    <source>
        <strain evidence="2">20211129_DDA</strain>
        <tissue evidence="2">Liver</tissue>
    </source>
</reference>
<sequence>MVSIERAPTGESRSGGVPRRAVNYEIRGIYRASRVAAEWLDTSGAAGRQASVVPSFYVRDYVIVEAVLAGPPGRMGASGIRMLRLVSPCPMCSDEGCSARAPGLWGGSAAVSLIALGRAQYIGICAGCIVPSSWLDEPFWPVQGAGPGVISDRSRPQLVYSSQGMSTTQCPRSSGPLYLH</sequence>
<gene>
    <name evidence="2" type="ORF">NDU88_000366</name>
</gene>
<evidence type="ECO:0000313" key="2">
    <source>
        <dbReference type="EMBL" id="KAJ1133894.1"/>
    </source>
</evidence>
<feature type="region of interest" description="Disordered" evidence="1">
    <location>
        <begin position="160"/>
        <end position="180"/>
    </location>
</feature>
<protein>
    <submittedName>
        <fullName evidence="2">Uncharacterized protein</fullName>
    </submittedName>
</protein>
<evidence type="ECO:0000313" key="3">
    <source>
        <dbReference type="Proteomes" id="UP001066276"/>
    </source>
</evidence>
<comment type="caution">
    <text evidence="2">The sequence shown here is derived from an EMBL/GenBank/DDBJ whole genome shotgun (WGS) entry which is preliminary data.</text>
</comment>
<accession>A0AAV7Q3Z2</accession>
<dbReference type="Proteomes" id="UP001066276">
    <property type="component" value="Chromosome 6"/>
</dbReference>
<dbReference type="EMBL" id="JANPWB010000010">
    <property type="protein sequence ID" value="KAJ1133894.1"/>
    <property type="molecule type" value="Genomic_DNA"/>
</dbReference>
<proteinExistence type="predicted"/>
<organism evidence="2 3">
    <name type="scientific">Pleurodeles waltl</name>
    <name type="common">Iberian ribbed newt</name>
    <dbReference type="NCBI Taxonomy" id="8319"/>
    <lineage>
        <taxon>Eukaryota</taxon>
        <taxon>Metazoa</taxon>
        <taxon>Chordata</taxon>
        <taxon>Craniata</taxon>
        <taxon>Vertebrata</taxon>
        <taxon>Euteleostomi</taxon>
        <taxon>Amphibia</taxon>
        <taxon>Batrachia</taxon>
        <taxon>Caudata</taxon>
        <taxon>Salamandroidea</taxon>
        <taxon>Salamandridae</taxon>
        <taxon>Pleurodelinae</taxon>
        <taxon>Pleurodeles</taxon>
    </lineage>
</organism>
<feature type="compositionally biased region" description="Polar residues" evidence="1">
    <location>
        <begin position="160"/>
        <end position="172"/>
    </location>
</feature>
<name>A0AAV7Q3Z2_PLEWA</name>
<keyword evidence="3" id="KW-1185">Reference proteome</keyword>
<evidence type="ECO:0000256" key="1">
    <source>
        <dbReference type="SAM" id="MobiDB-lite"/>
    </source>
</evidence>
<dbReference type="AlphaFoldDB" id="A0AAV7Q3Z2"/>